<feature type="domain" description="Gfo/Idh/MocA-like oxidoreductase N-terminal" evidence="2">
    <location>
        <begin position="9"/>
        <end position="127"/>
    </location>
</feature>
<dbReference type="Proteomes" id="UP001589698">
    <property type="component" value="Unassembled WGS sequence"/>
</dbReference>
<dbReference type="Pfam" id="PF22725">
    <property type="entry name" value="GFO_IDH_MocA_C3"/>
    <property type="match status" value="1"/>
</dbReference>
<evidence type="ECO:0000313" key="5">
    <source>
        <dbReference type="Proteomes" id="UP001589698"/>
    </source>
</evidence>
<gene>
    <name evidence="4" type="ORF">ACFFJG_17550</name>
</gene>
<sequence>MTHQHDTLSVGMVGHAFMGAAHSQAWRNAPRFFDLPLHLRMAAVAGRDEARVHEAATRLGWDTTETSWQALVAREDIDLVDVCTPGDTHAEIAIAALEAGKHVLCEKPLANTVEEAEAMVEAAERARAAGVRSMVGFTYRRVPAIGLARQLVADGRIGQVHHVRAQYLQDWIVDPEAPMSWRLDRSKAGSGALGDIGAHIVDLTQFITGDTIATVSGRLETFVKERPLPAEVHHGLAGSAAGGSGERGLVTVDDAAAFLAHFRGGALGVFEATRFANGRKNAIRIEVNGSRGSLAFDFEDMNVLHFFDGDDDSATAGFRRILATEPEHPYVAAWWPPGHLLGYEHGFTHQVVDLVTDIAAGNDPAPSFADGLQVQRVLAAVEASSQRNAWQDVPA</sequence>
<dbReference type="InterPro" id="IPR055170">
    <property type="entry name" value="GFO_IDH_MocA-like_dom"/>
</dbReference>
<evidence type="ECO:0000256" key="1">
    <source>
        <dbReference type="ARBA" id="ARBA00023002"/>
    </source>
</evidence>
<protein>
    <submittedName>
        <fullName evidence="4">Gfo/Idh/MocA family protein</fullName>
    </submittedName>
</protein>
<evidence type="ECO:0000259" key="3">
    <source>
        <dbReference type="Pfam" id="PF22725"/>
    </source>
</evidence>
<feature type="domain" description="GFO/IDH/MocA-like oxidoreductase" evidence="3">
    <location>
        <begin position="148"/>
        <end position="294"/>
    </location>
</feature>
<proteinExistence type="predicted"/>
<keyword evidence="1" id="KW-0560">Oxidoreductase</keyword>
<dbReference type="InterPro" id="IPR050463">
    <property type="entry name" value="Gfo/Idh/MocA_oxidrdct_glycsds"/>
</dbReference>
<dbReference type="Pfam" id="PF01408">
    <property type="entry name" value="GFO_IDH_MocA"/>
    <property type="match status" value="1"/>
</dbReference>
<evidence type="ECO:0000313" key="4">
    <source>
        <dbReference type="EMBL" id="MFC0224294.1"/>
    </source>
</evidence>
<dbReference type="PANTHER" id="PTHR43818:SF11">
    <property type="entry name" value="BCDNA.GH03377"/>
    <property type="match status" value="1"/>
</dbReference>
<comment type="caution">
    <text evidence="4">The sequence shown here is derived from an EMBL/GenBank/DDBJ whole genome shotgun (WGS) entry which is preliminary data.</text>
</comment>
<dbReference type="Gene3D" id="3.30.360.10">
    <property type="entry name" value="Dihydrodipicolinate Reductase, domain 2"/>
    <property type="match status" value="1"/>
</dbReference>
<reference evidence="4 5" key="1">
    <citation type="submission" date="2024-09" db="EMBL/GenBank/DDBJ databases">
        <authorList>
            <person name="Sun Q."/>
            <person name="Mori K."/>
        </authorList>
    </citation>
    <scope>NUCLEOTIDE SEQUENCE [LARGE SCALE GENOMIC DNA]</scope>
    <source>
        <strain evidence="4 5">CCM 8654</strain>
    </source>
</reference>
<dbReference type="EMBL" id="JBHLXH010000002">
    <property type="protein sequence ID" value="MFC0224294.1"/>
    <property type="molecule type" value="Genomic_DNA"/>
</dbReference>
<dbReference type="PANTHER" id="PTHR43818">
    <property type="entry name" value="BCDNA.GH03377"/>
    <property type="match status" value="1"/>
</dbReference>
<dbReference type="SUPFAM" id="SSF51735">
    <property type="entry name" value="NAD(P)-binding Rossmann-fold domains"/>
    <property type="match status" value="1"/>
</dbReference>
<dbReference type="InterPro" id="IPR036291">
    <property type="entry name" value="NAD(P)-bd_dom_sf"/>
</dbReference>
<dbReference type="Gene3D" id="3.40.50.720">
    <property type="entry name" value="NAD(P)-binding Rossmann-like Domain"/>
    <property type="match status" value="1"/>
</dbReference>
<keyword evidence="5" id="KW-1185">Reference proteome</keyword>
<organism evidence="4 5">
    <name type="scientific">Nocardioides zeicaulis</name>
    <dbReference type="NCBI Taxonomy" id="1776857"/>
    <lineage>
        <taxon>Bacteria</taxon>
        <taxon>Bacillati</taxon>
        <taxon>Actinomycetota</taxon>
        <taxon>Actinomycetes</taxon>
        <taxon>Propionibacteriales</taxon>
        <taxon>Nocardioidaceae</taxon>
        <taxon>Nocardioides</taxon>
    </lineage>
</organism>
<name>A0ABV6E6A3_9ACTN</name>
<evidence type="ECO:0000259" key="2">
    <source>
        <dbReference type="Pfam" id="PF01408"/>
    </source>
</evidence>
<accession>A0ABV6E6A3</accession>
<dbReference type="RefSeq" id="WP_378520069.1">
    <property type="nucleotide sequence ID" value="NZ_CBCSDI010000037.1"/>
</dbReference>
<dbReference type="SUPFAM" id="SSF55347">
    <property type="entry name" value="Glyceraldehyde-3-phosphate dehydrogenase-like, C-terminal domain"/>
    <property type="match status" value="1"/>
</dbReference>
<dbReference type="InterPro" id="IPR000683">
    <property type="entry name" value="Gfo/Idh/MocA-like_OxRdtase_N"/>
</dbReference>